<protein>
    <submittedName>
        <fullName evidence="1">Uncharacterized protein</fullName>
    </submittedName>
</protein>
<name>A0ABX7Y4C6_9ACTN</name>
<dbReference type="EMBL" id="CP072384">
    <property type="protein sequence ID" value="QUC07906.1"/>
    <property type="molecule type" value="Genomic_DNA"/>
</dbReference>
<dbReference type="RefSeq" id="WP_212323111.1">
    <property type="nucleotide sequence ID" value="NZ_AP024463.1"/>
</dbReference>
<sequence length="304" mass="33859">MIAFDSHALLRILKSHAIYDALCAARAREKGETDPRELKLAESTSRKALRRLEESARDVRSLMGDLTREVGKVAKPKDSLKVPSLTKKSKDVKESRERASQLLEVLEPLAESVHAVPPKVVASEMVCVPEGEDIKRYLEMLRWHLGVDEELRGVAIVEEVPADDRVQGSLSSQKDGAQKPLGRVQDRVRWAKEKVVSVKDGIADRFASPGLLVAVTDQRILTAEPKEFLTSGAKKESIEISEKTGVRRFPHGDAGQERERIRLTLENGEVMVWQFPEKAEQKTVNQFAVLMRPVTAGEAVQELG</sequence>
<gene>
    <name evidence="1" type="ORF">J5A65_13480</name>
</gene>
<organism evidence="1 2">
    <name type="scientific">Arachnia rubra</name>
    <dbReference type="NCBI Taxonomy" id="1547448"/>
    <lineage>
        <taxon>Bacteria</taxon>
        <taxon>Bacillati</taxon>
        <taxon>Actinomycetota</taxon>
        <taxon>Actinomycetes</taxon>
        <taxon>Propionibacteriales</taxon>
        <taxon>Propionibacteriaceae</taxon>
        <taxon>Arachnia</taxon>
    </lineage>
</organism>
<dbReference type="Proteomes" id="UP000678513">
    <property type="component" value="Chromosome"/>
</dbReference>
<proteinExistence type="predicted"/>
<reference evidence="1 2" key="1">
    <citation type="submission" date="2021-03" db="EMBL/GenBank/DDBJ databases">
        <title>Human Oral Microbial Genomes.</title>
        <authorList>
            <person name="Johnston C.D."/>
            <person name="Chen T."/>
            <person name="Dewhirst F.E."/>
        </authorList>
    </citation>
    <scope>NUCLEOTIDE SEQUENCE [LARGE SCALE GENOMIC DNA]</scope>
    <source>
        <strain evidence="1 2">DSMZ 100122</strain>
    </source>
</reference>
<keyword evidence="2" id="KW-1185">Reference proteome</keyword>
<evidence type="ECO:0000313" key="1">
    <source>
        <dbReference type="EMBL" id="QUC07906.1"/>
    </source>
</evidence>
<evidence type="ECO:0000313" key="2">
    <source>
        <dbReference type="Proteomes" id="UP000678513"/>
    </source>
</evidence>
<accession>A0ABX7Y4C6</accession>